<accession>A0A1G6IAT8</accession>
<keyword evidence="3" id="KW-1185">Reference proteome</keyword>
<dbReference type="AlphaFoldDB" id="A0A1G6IAT8"/>
<name>A0A1G6IAT8_9ACTN</name>
<keyword evidence="2" id="KW-0808">Transferase</keyword>
<dbReference type="InterPro" id="IPR010235">
    <property type="entry name" value="HepT"/>
</dbReference>
<organism evidence="2 3">
    <name type="scientific">Parafannyhessea umbonata</name>
    <dbReference type="NCBI Taxonomy" id="604330"/>
    <lineage>
        <taxon>Bacteria</taxon>
        <taxon>Bacillati</taxon>
        <taxon>Actinomycetota</taxon>
        <taxon>Coriobacteriia</taxon>
        <taxon>Coriobacteriales</taxon>
        <taxon>Atopobiaceae</taxon>
        <taxon>Parafannyhessea</taxon>
    </lineage>
</organism>
<dbReference type="Proteomes" id="UP000198528">
    <property type="component" value="Unassembled WGS sequence"/>
</dbReference>
<reference evidence="2" key="1">
    <citation type="submission" date="2016-10" db="EMBL/GenBank/DDBJ databases">
        <authorList>
            <person name="de Groot N.N."/>
        </authorList>
    </citation>
    <scope>NUCLEOTIDE SEQUENCE [LARGE SCALE GENOMIC DNA]</scope>
    <source>
        <strain evidence="2">DSM 22619</strain>
    </source>
</reference>
<evidence type="ECO:0000313" key="4">
    <source>
        <dbReference type="Proteomes" id="UP000434342"/>
    </source>
</evidence>
<reference evidence="3" key="2">
    <citation type="submission" date="2016-10" db="EMBL/GenBank/DDBJ databases">
        <authorList>
            <person name="Varghese N."/>
            <person name="Submissions S."/>
        </authorList>
    </citation>
    <scope>NUCLEOTIDE SEQUENCE [LARGE SCALE GENOMIC DNA]</scope>
    <source>
        <strain evidence="3">DSM 22619</strain>
    </source>
</reference>
<dbReference type="EMBL" id="FMZL01000002">
    <property type="protein sequence ID" value="SDC03503.1"/>
    <property type="molecule type" value="Genomic_DNA"/>
</dbReference>
<evidence type="ECO:0000313" key="2">
    <source>
        <dbReference type="EMBL" id="SDC03503.1"/>
    </source>
</evidence>
<reference evidence="1 4" key="3">
    <citation type="submission" date="2019-08" db="EMBL/GenBank/DDBJ databases">
        <title>In-depth cultivation of the pig gut microbiome towards novel bacterial diversity and tailored functional studies.</title>
        <authorList>
            <person name="Wylensek D."/>
            <person name="Hitch T.C.A."/>
            <person name="Clavel T."/>
        </authorList>
    </citation>
    <scope>NUCLEOTIDE SEQUENCE [LARGE SCALE GENOMIC DNA]</scope>
    <source>
        <strain evidence="1 4">WB01_CNA04</strain>
    </source>
</reference>
<dbReference type="Proteomes" id="UP000434342">
    <property type="component" value="Unassembled WGS sequence"/>
</dbReference>
<evidence type="ECO:0000313" key="3">
    <source>
        <dbReference type="Proteomes" id="UP000198528"/>
    </source>
</evidence>
<dbReference type="RefSeq" id="WP_090844864.1">
    <property type="nucleotide sequence ID" value="NZ_FMZL01000002.1"/>
</dbReference>
<protein>
    <submittedName>
        <fullName evidence="1">Antitoxin</fullName>
    </submittedName>
    <submittedName>
        <fullName evidence="2">Nucleotidyltransferase substrate binding protein, HI0074 family</fullName>
    </submittedName>
</protein>
<dbReference type="Pfam" id="PF08780">
    <property type="entry name" value="NTase_sub_bind"/>
    <property type="match status" value="1"/>
</dbReference>
<dbReference type="Gene3D" id="1.20.120.330">
    <property type="entry name" value="Nucleotidyltransferases domain 2"/>
    <property type="match status" value="1"/>
</dbReference>
<dbReference type="EMBL" id="VUND01000001">
    <property type="protein sequence ID" value="MST59583.1"/>
    <property type="molecule type" value="Genomic_DNA"/>
</dbReference>
<dbReference type="GO" id="GO:0016740">
    <property type="term" value="F:transferase activity"/>
    <property type="evidence" value="ECO:0007669"/>
    <property type="project" value="UniProtKB-KW"/>
</dbReference>
<gene>
    <name evidence="1" type="ORF">FYJ69_01460</name>
    <name evidence="2" type="ORF">SAMN04487824_10291</name>
</gene>
<sequence>MALSYIERLSQLSKLNASLSQANDKPVFTDDYVLSGLLSKYKLCFDLSWKLMKDIMVDAWAIDDFPKGSPREVISRAFYNGLIKDDEIWLAMLRLRNELSHIYEVELAKDSARDILERYIPALAAFERDMHEVVAGLPK</sequence>
<dbReference type="SUPFAM" id="SSF81593">
    <property type="entry name" value="Nucleotidyltransferase substrate binding subunit/domain"/>
    <property type="match status" value="1"/>
</dbReference>
<proteinExistence type="predicted"/>
<dbReference type="NCBIfam" id="TIGR01987">
    <property type="entry name" value="HI0074"/>
    <property type="match status" value="1"/>
</dbReference>
<evidence type="ECO:0000313" key="1">
    <source>
        <dbReference type="EMBL" id="MST59583.1"/>
    </source>
</evidence>